<reference evidence="1" key="1">
    <citation type="submission" date="2021-02" db="EMBL/GenBank/DDBJ databases">
        <authorList>
            <person name="Nowell W R."/>
        </authorList>
    </citation>
    <scope>NUCLEOTIDE SEQUENCE</scope>
</reference>
<name>A0A817UZ32_9BILA</name>
<evidence type="ECO:0000313" key="1">
    <source>
        <dbReference type="EMBL" id="CAF3339669.1"/>
    </source>
</evidence>
<organism evidence="1 2">
    <name type="scientific">Rotaria socialis</name>
    <dbReference type="NCBI Taxonomy" id="392032"/>
    <lineage>
        <taxon>Eukaryota</taxon>
        <taxon>Metazoa</taxon>
        <taxon>Spiralia</taxon>
        <taxon>Gnathifera</taxon>
        <taxon>Rotifera</taxon>
        <taxon>Eurotatoria</taxon>
        <taxon>Bdelloidea</taxon>
        <taxon>Philodinida</taxon>
        <taxon>Philodinidae</taxon>
        <taxon>Rotaria</taxon>
    </lineage>
</organism>
<gene>
    <name evidence="1" type="ORF">GRG538_LOCUS4508</name>
</gene>
<proteinExistence type="predicted"/>
<comment type="caution">
    <text evidence="1">The sequence shown here is derived from an EMBL/GenBank/DDBJ whole genome shotgun (WGS) entry which is preliminary data.</text>
</comment>
<sequence>MTVESQRDIQDQPYVNNDDDRDIAICQRRPLNEYQQVHNRNAVCARFKISESHWNEFFYIRLRRTLTQMICDVHRKTEWILNDRNSLNNDHNSLTVLYSTNRYVHSRRYFEWFTS</sequence>
<dbReference type="AlphaFoldDB" id="A0A817UZ32"/>
<dbReference type="Proteomes" id="UP000663872">
    <property type="component" value="Unassembled WGS sequence"/>
</dbReference>
<evidence type="ECO:0000313" key="2">
    <source>
        <dbReference type="Proteomes" id="UP000663872"/>
    </source>
</evidence>
<protein>
    <submittedName>
        <fullName evidence="1">Uncharacterized protein</fullName>
    </submittedName>
</protein>
<dbReference type="EMBL" id="CAJNYT010000239">
    <property type="protein sequence ID" value="CAF3339669.1"/>
    <property type="molecule type" value="Genomic_DNA"/>
</dbReference>
<accession>A0A817UZ32</accession>